<name>F4WLG5_ACREC</name>
<protein>
    <submittedName>
        <fullName evidence="2">Uncharacterized protein</fullName>
    </submittedName>
</protein>
<feature type="compositionally biased region" description="Basic and acidic residues" evidence="1">
    <location>
        <begin position="156"/>
        <end position="175"/>
    </location>
</feature>
<reference evidence="2" key="1">
    <citation type="submission" date="2011-02" db="EMBL/GenBank/DDBJ databases">
        <title>The genome of the leaf-cutting ant Acromyrmex echinatior suggests key adaptations to social evolution and fungus farming.</title>
        <authorList>
            <person name="Nygaard S."/>
            <person name="Zhang G."/>
        </authorList>
    </citation>
    <scope>NUCLEOTIDE SEQUENCE</scope>
</reference>
<dbReference type="EMBL" id="GL888208">
    <property type="protein sequence ID" value="EGI64901.1"/>
    <property type="molecule type" value="Genomic_DNA"/>
</dbReference>
<feature type="compositionally biased region" description="Basic and acidic residues" evidence="1">
    <location>
        <begin position="133"/>
        <end position="142"/>
    </location>
</feature>
<keyword evidence="3" id="KW-1185">Reference proteome</keyword>
<dbReference type="AlphaFoldDB" id="F4WLG5"/>
<feature type="region of interest" description="Disordered" evidence="1">
    <location>
        <begin position="133"/>
        <end position="175"/>
    </location>
</feature>
<evidence type="ECO:0000313" key="2">
    <source>
        <dbReference type="EMBL" id="EGI64901.1"/>
    </source>
</evidence>
<gene>
    <name evidence="2" type="ORF">G5I_06592</name>
</gene>
<sequence>MKLVASFVFAEGNQDTECREFLSNLETAVVPVIRRNERLIITKNYVSPDERIVLRGYYLAPRSAYSPRRQEEELRAGTHHMLHIFTCPACEGLLLSTNGVCRRWATAREWDVVCEEKAKGQLRKARRGNLKLDPDACQKEGRPYYVSGNRGLRPSGLKDKPRGGRQTETRRGWRK</sequence>
<dbReference type="InParanoid" id="F4WLG5"/>
<organism evidence="3">
    <name type="scientific">Acromyrmex echinatior</name>
    <name type="common">Panamanian leafcutter ant</name>
    <name type="synonym">Acromyrmex octospinosus echinatior</name>
    <dbReference type="NCBI Taxonomy" id="103372"/>
    <lineage>
        <taxon>Eukaryota</taxon>
        <taxon>Metazoa</taxon>
        <taxon>Ecdysozoa</taxon>
        <taxon>Arthropoda</taxon>
        <taxon>Hexapoda</taxon>
        <taxon>Insecta</taxon>
        <taxon>Pterygota</taxon>
        <taxon>Neoptera</taxon>
        <taxon>Endopterygota</taxon>
        <taxon>Hymenoptera</taxon>
        <taxon>Apocrita</taxon>
        <taxon>Aculeata</taxon>
        <taxon>Formicoidea</taxon>
        <taxon>Formicidae</taxon>
        <taxon>Myrmicinae</taxon>
        <taxon>Acromyrmex</taxon>
    </lineage>
</organism>
<accession>F4WLG5</accession>
<evidence type="ECO:0000313" key="3">
    <source>
        <dbReference type="Proteomes" id="UP000007755"/>
    </source>
</evidence>
<dbReference type="Proteomes" id="UP000007755">
    <property type="component" value="Unassembled WGS sequence"/>
</dbReference>
<evidence type="ECO:0000256" key="1">
    <source>
        <dbReference type="SAM" id="MobiDB-lite"/>
    </source>
</evidence>
<proteinExistence type="predicted"/>